<name>A0ABV4JR00_9BACT</name>
<gene>
    <name evidence="6" type="ORF">AB2Z07_06295</name>
</gene>
<dbReference type="RefSeq" id="WP_371150286.1">
    <property type="nucleotide sequence ID" value="NZ_JBFSOO010000004.1"/>
</dbReference>
<dbReference type="PROSITE" id="PS51128">
    <property type="entry name" value="ZF_DKSA_2"/>
    <property type="match status" value="1"/>
</dbReference>
<organism evidence="6 7">
    <name type="scientific">Halodesulfovibrio aestuarii</name>
    <dbReference type="NCBI Taxonomy" id="126333"/>
    <lineage>
        <taxon>Bacteria</taxon>
        <taxon>Pseudomonadati</taxon>
        <taxon>Thermodesulfobacteriota</taxon>
        <taxon>Desulfovibrionia</taxon>
        <taxon>Desulfovibrionales</taxon>
        <taxon>Desulfovibrionaceae</taxon>
        <taxon>Halodesulfovibrio</taxon>
    </lineage>
</organism>
<dbReference type="PANTHER" id="PTHR38777:SF1">
    <property type="entry name" value="DNAK SUPPRESSOR PROTEIN"/>
    <property type="match status" value="1"/>
</dbReference>
<accession>A0ABV4JR00</accession>
<feature type="domain" description="Zinc finger DksA/TraR C4-type" evidence="5">
    <location>
        <begin position="34"/>
        <end position="64"/>
    </location>
</feature>
<evidence type="ECO:0000313" key="7">
    <source>
        <dbReference type="Proteomes" id="UP001568358"/>
    </source>
</evidence>
<dbReference type="Pfam" id="PF01258">
    <property type="entry name" value="zf-dskA_traR"/>
    <property type="match status" value="1"/>
</dbReference>
<evidence type="ECO:0000256" key="4">
    <source>
        <dbReference type="PROSITE-ProRule" id="PRU00510"/>
    </source>
</evidence>
<evidence type="ECO:0000256" key="3">
    <source>
        <dbReference type="ARBA" id="ARBA00022833"/>
    </source>
</evidence>
<dbReference type="PANTHER" id="PTHR38777">
    <property type="entry name" value="FELS-2 PROPHAGE PROTEIN"/>
    <property type="match status" value="1"/>
</dbReference>
<keyword evidence="3" id="KW-0862">Zinc</keyword>
<protein>
    <submittedName>
        <fullName evidence="6">TraR/DksA C4-type zinc finger protein</fullName>
    </submittedName>
</protein>
<keyword evidence="7" id="KW-1185">Reference proteome</keyword>
<evidence type="ECO:0000256" key="2">
    <source>
        <dbReference type="ARBA" id="ARBA00022771"/>
    </source>
</evidence>
<dbReference type="NCBIfam" id="TIGR02419">
    <property type="entry name" value="C4_traR_proteo"/>
    <property type="match status" value="1"/>
</dbReference>
<keyword evidence="2" id="KW-0863">Zinc-finger</keyword>
<keyword evidence="1" id="KW-0479">Metal-binding</keyword>
<feature type="zinc finger region" description="dksA C4-type" evidence="4">
    <location>
        <begin position="35"/>
        <end position="59"/>
    </location>
</feature>
<proteinExistence type="predicted"/>
<reference evidence="6 7" key="1">
    <citation type="submission" date="2024-07" db="EMBL/GenBank/DDBJ databases">
        <title>Active virus-host system and metabolic interactions in a Lokiarchaeon culture.</title>
        <authorList>
            <person name="Ponce Toledo R.I."/>
            <person name="Rodrigues Oliveira T."/>
            <person name="Schleper C."/>
        </authorList>
    </citation>
    <scope>NUCLEOTIDE SEQUENCE [LARGE SCALE GENOMIC DNA]</scope>
    <source>
        <strain evidence="6 7">B35</strain>
    </source>
</reference>
<evidence type="ECO:0000313" key="6">
    <source>
        <dbReference type="EMBL" id="MEZ6853132.1"/>
    </source>
</evidence>
<dbReference type="EMBL" id="JBFSOO010000004">
    <property type="protein sequence ID" value="MEZ6853132.1"/>
    <property type="molecule type" value="Genomic_DNA"/>
</dbReference>
<evidence type="ECO:0000259" key="5">
    <source>
        <dbReference type="Pfam" id="PF01258"/>
    </source>
</evidence>
<dbReference type="Gene3D" id="1.20.120.910">
    <property type="entry name" value="DksA, coiled-coil domain"/>
    <property type="match status" value="1"/>
</dbReference>
<dbReference type="SUPFAM" id="SSF57716">
    <property type="entry name" value="Glucocorticoid receptor-like (DNA-binding domain)"/>
    <property type="match status" value="1"/>
</dbReference>
<dbReference type="Proteomes" id="UP001568358">
    <property type="component" value="Unassembled WGS sequence"/>
</dbReference>
<dbReference type="InterPro" id="IPR012783">
    <property type="entry name" value="Znf_C4_TraR"/>
</dbReference>
<dbReference type="InterPro" id="IPR000962">
    <property type="entry name" value="Znf_DskA_TraR"/>
</dbReference>
<evidence type="ECO:0000256" key="1">
    <source>
        <dbReference type="ARBA" id="ARBA00022723"/>
    </source>
</evidence>
<sequence length="75" mass="8343">MDQFDRASEVEQRFIQSAIARAQAGRKSGESCTHCEECGEAIPEARRKAIAGCRLCIDCQTEQETAYGQNTTWNS</sequence>
<comment type="caution">
    <text evidence="6">The sequence shown here is derived from an EMBL/GenBank/DDBJ whole genome shotgun (WGS) entry which is preliminary data.</text>
</comment>